<feature type="compositionally biased region" description="Basic and acidic residues" evidence="14">
    <location>
        <begin position="208"/>
        <end position="217"/>
    </location>
</feature>
<dbReference type="GO" id="GO:0048254">
    <property type="term" value="P:snoRNA localization"/>
    <property type="evidence" value="ECO:0007669"/>
    <property type="project" value="TreeGrafter"/>
</dbReference>
<accession>A0A6A7AJU0</accession>
<feature type="region of interest" description="Disordered" evidence="14">
    <location>
        <begin position="175"/>
        <end position="273"/>
    </location>
</feature>
<proteinExistence type="inferred from homology"/>
<keyword evidence="6" id="KW-0862">Zinc</keyword>
<evidence type="ECO:0000256" key="11">
    <source>
        <dbReference type="ARBA" id="ARBA00068630"/>
    </source>
</evidence>
<dbReference type="InterPro" id="IPR007529">
    <property type="entry name" value="Znf_HIT"/>
</dbReference>
<feature type="region of interest" description="Disordered" evidence="14">
    <location>
        <begin position="123"/>
        <end position="148"/>
    </location>
</feature>
<gene>
    <name evidence="16" type="ORF">CC86DRAFT_338026</name>
</gene>
<dbReference type="Pfam" id="PF25790">
    <property type="entry name" value="BCD1"/>
    <property type="match status" value="1"/>
</dbReference>
<keyword evidence="4" id="KW-0479">Metal-binding</keyword>
<organism evidence="16 17">
    <name type="scientific">Ophiobolus disseminans</name>
    <dbReference type="NCBI Taxonomy" id="1469910"/>
    <lineage>
        <taxon>Eukaryota</taxon>
        <taxon>Fungi</taxon>
        <taxon>Dikarya</taxon>
        <taxon>Ascomycota</taxon>
        <taxon>Pezizomycotina</taxon>
        <taxon>Dothideomycetes</taxon>
        <taxon>Pleosporomycetidae</taxon>
        <taxon>Pleosporales</taxon>
        <taxon>Pleosporineae</taxon>
        <taxon>Phaeosphaeriaceae</taxon>
        <taxon>Ophiobolus</taxon>
    </lineage>
</organism>
<evidence type="ECO:0000256" key="2">
    <source>
        <dbReference type="ARBA" id="ARBA00022517"/>
    </source>
</evidence>
<keyword evidence="1" id="KW-1017">Isopeptide bond</keyword>
<dbReference type="GO" id="GO:0000463">
    <property type="term" value="P:maturation of LSU-rRNA from tricistronic rRNA transcript (SSU-rRNA, 5.8S rRNA, LSU-rRNA)"/>
    <property type="evidence" value="ECO:0007669"/>
    <property type="project" value="TreeGrafter"/>
</dbReference>
<evidence type="ECO:0000256" key="7">
    <source>
        <dbReference type="ARBA" id="ARBA00022843"/>
    </source>
</evidence>
<protein>
    <recommendedName>
        <fullName evidence="11">Box C/D snoRNA protein 1</fullName>
    </recommendedName>
    <alternativeName>
        <fullName evidence="12">Zinc finger HIT domain-containing protein 6</fullName>
    </alternativeName>
</protein>
<dbReference type="PROSITE" id="PS51083">
    <property type="entry name" value="ZF_HIT"/>
    <property type="match status" value="1"/>
</dbReference>
<dbReference type="PANTHER" id="PTHR13483:SF11">
    <property type="entry name" value="ZINC FINGER HIT DOMAIN-CONTAINING PROTEIN 3"/>
    <property type="match status" value="1"/>
</dbReference>
<dbReference type="OrthoDB" id="272357at2759"/>
<evidence type="ECO:0000256" key="9">
    <source>
        <dbReference type="ARBA" id="ARBA00049654"/>
    </source>
</evidence>
<evidence type="ECO:0000256" key="5">
    <source>
        <dbReference type="ARBA" id="ARBA00022771"/>
    </source>
</evidence>
<feature type="compositionally biased region" description="Polar residues" evidence="14">
    <location>
        <begin position="218"/>
        <end position="229"/>
    </location>
</feature>
<dbReference type="GO" id="GO:0070761">
    <property type="term" value="C:pre-snoRNP complex"/>
    <property type="evidence" value="ECO:0007669"/>
    <property type="project" value="TreeGrafter"/>
</dbReference>
<dbReference type="InterPro" id="IPR051639">
    <property type="entry name" value="BCD1"/>
</dbReference>
<evidence type="ECO:0000259" key="15">
    <source>
        <dbReference type="PROSITE" id="PS51083"/>
    </source>
</evidence>
<dbReference type="InterPro" id="IPR057721">
    <property type="entry name" value="BCD1_alpha/beta"/>
</dbReference>
<sequence>MGDETPLSDLCSICNINKSKYRCPGCSARTCSLPCYKRHQQWAQCSGQRDPTKFIKKSELVTSAGIDHDFNFLTSIERNIQKAEKAITEDNEDSSMPPKSWSQHSQKDHIIYQHLEATGVRIIRAPKGMSRQKENKSHRSSVKRSNGGKNVQWTVEWIDDQKRRVLTQTSSTCRITEAQPFAHREQHKGKKRKRNAGHPGTTSPPNHNDAKPTRETQNESIQLKPNQVVVQKGEHSPSYSNEEKDEESKTQLDDTHATSPCHDEPSSEPIRNREPRFCLIKPRTNSNRHVLIPLMSTATLGECLAGRTVLEFPTIYVFPSSPEQLPSEFMLEEDYLKQEGEDQKEFDELINELDPDVLRRLREDGQQHGDRMGKEARVDDKEILDVLKKDFGNVL</sequence>
<comment type="subunit">
    <text evidence="10">Interacts with FBL, SNU13, NOP58, NUFIP1, RUVBL1, RUVBL2 and TAF9. Interacts (via HIT-type zinc finger) with the RUVBL1/RUVBL2 complex in the presence of ADP.</text>
</comment>
<dbReference type="SUPFAM" id="SSF144232">
    <property type="entry name" value="HIT/MYND zinc finger-like"/>
    <property type="match status" value="1"/>
</dbReference>
<keyword evidence="5 13" id="KW-0863">Zinc-finger</keyword>
<evidence type="ECO:0000256" key="3">
    <source>
        <dbReference type="ARBA" id="ARBA00022553"/>
    </source>
</evidence>
<evidence type="ECO:0000313" key="17">
    <source>
        <dbReference type="Proteomes" id="UP000799424"/>
    </source>
</evidence>
<feature type="compositionally biased region" description="Basic residues" evidence="14">
    <location>
        <begin position="185"/>
        <end position="196"/>
    </location>
</feature>
<dbReference type="AlphaFoldDB" id="A0A6A7AJU0"/>
<dbReference type="EMBL" id="MU006216">
    <property type="protein sequence ID" value="KAF2832978.1"/>
    <property type="molecule type" value="Genomic_DNA"/>
</dbReference>
<comment type="function">
    <text evidence="8">Required for box C/D snoRNAs accumulation involved in snoRNA processing, snoRNA transport to the nucleolus and ribosome biogenesis.</text>
</comment>
<evidence type="ECO:0000256" key="8">
    <source>
        <dbReference type="ARBA" id="ARBA00049598"/>
    </source>
</evidence>
<feature type="compositionally biased region" description="Basic and acidic residues" evidence="14">
    <location>
        <begin position="246"/>
        <end position="273"/>
    </location>
</feature>
<evidence type="ECO:0000256" key="12">
    <source>
        <dbReference type="ARBA" id="ARBA00077531"/>
    </source>
</evidence>
<feature type="domain" description="HIT-type" evidence="15">
    <location>
        <begin position="11"/>
        <end position="45"/>
    </location>
</feature>
<evidence type="ECO:0000256" key="1">
    <source>
        <dbReference type="ARBA" id="ARBA00022499"/>
    </source>
</evidence>
<dbReference type="GO" id="GO:0005634">
    <property type="term" value="C:nucleus"/>
    <property type="evidence" value="ECO:0007669"/>
    <property type="project" value="TreeGrafter"/>
</dbReference>
<evidence type="ECO:0000256" key="13">
    <source>
        <dbReference type="PROSITE-ProRule" id="PRU00453"/>
    </source>
</evidence>
<dbReference type="FunFam" id="3.30.60.190:FF:000001">
    <property type="entry name" value="box C/D snoRNA protein 1"/>
    <property type="match status" value="1"/>
</dbReference>
<evidence type="ECO:0000256" key="14">
    <source>
        <dbReference type="SAM" id="MobiDB-lite"/>
    </source>
</evidence>
<evidence type="ECO:0000256" key="6">
    <source>
        <dbReference type="ARBA" id="ARBA00022833"/>
    </source>
</evidence>
<dbReference type="Pfam" id="PF04438">
    <property type="entry name" value="zf-HIT"/>
    <property type="match status" value="1"/>
</dbReference>
<dbReference type="PANTHER" id="PTHR13483">
    <property type="entry name" value="BOX C_D SNORNA PROTEIN 1-RELATED"/>
    <property type="match status" value="1"/>
</dbReference>
<name>A0A6A7AJU0_9PLEO</name>
<dbReference type="GO" id="GO:0000492">
    <property type="term" value="P:box C/D snoRNP assembly"/>
    <property type="evidence" value="ECO:0007669"/>
    <property type="project" value="TreeGrafter"/>
</dbReference>
<keyword evidence="7" id="KW-0832">Ubl conjugation</keyword>
<dbReference type="GO" id="GO:0008270">
    <property type="term" value="F:zinc ion binding"/>
    <property type="evidence" value="ECO:0007669"/>
    <property type="project" value="UniProtKB-UniRule"/>
</dbReference>
<evidence type="ECO:0000256" key="10">
    <source>
        <dbReference type="ARBA" id="ARBA00061949"/>
    </source>
</evidence>
<keyword evidence="2" id="KW-0690">Ribosome biogenesis</keyword>
<evidence type="ECO:0000313" key="16">
    <source>
        <dbReference type="EMBL" id="KAF2832978.1"/>
    </source>
</evidence>
<dbReference type="Proteomes" id="UP000799424">
    <property type="component" value="Unassembled WGS sequence"/>
</dbReference>
<keyword evidence="17" id="KW-1185">Reference proteome</keyword>
<comment type="similarity">
    <text evidence="9">Belongs to the BCD1 family.</text>
</comment>
<reference evidence="16" key="1">
    <citation type="journal article" date="2020" name="Stud. Mycol.">
        <title>101 Dothideomycetes genomes: a test case for predicting lifestyles and emergence of pathogens.</title>
        <authorList>
            <person name="Haridas S."/>
            <person name="Albert R."/>
            <person name="Binder M."/>
            <person name="Bloem J."/>
            <person name="Labutti K."/>
            <person name="Salamov A."/>
            <person name="Andreopoulos B."/>
            <person name="Baker S."/>
            <person name="Barry K."/>
            <person name="Bills G."/>
            <person name="Bluhm B."/>
            <person name="Cannon C."/>
            <person name="Castanera R."/>
            <person name="Culley D."/>
            <person name="Daum C."/>
            <person name="Ezra D."/>
            <person name="Gonzalez J."/>
            <person name="Henrissat B."/>
            <person name="Kuo A."/>
            <person name="Liang C."/>
            <person name="Lipzen A."/>
            <person name="Lutzoni F."/>
            <person name="Magnuson J."/>
            <person name="Mondo S."/>
            <person name="Nolan M."/>
            <person name="Ohm R."/>
            <person name="Pangilinan J."/>
            <person name="Park H.-J."/>
            <person name="Ramirez L."/>
            <person name="Alfaro M."/>
            <person name="Sun H."/>
            <person name="Tritt A."/>
            <person name="Yoshinaga Y."/>
            <person name="Zwiers L.-H."/>
            <person name="Turgeon B."/>
            <person name="Goodwin S."/>
            <person name="Spatafora J."/>
            <person name="Crous P."/>
            <person name="Grigoriev I."/>
        </authorList>
    </citation>
    <scope>NUCLEOTIDE SEQUENCE</scope>
    <source>
        <strain evidence="16">CBS 113818</strain>
    </source>
</reference>
<keyword evidence="3" id="KW-0597">Phosphoprotein</keyword>
<dbReference type="Gene3D" id="3.30.60.190">
    <property type="match status" value="1"/>
</dbReference>
<evidence type="ECO:0000256" key="4">
    <source>
        <dbReference type="ARBA" id="ARBA00022723"/>
    </source>
</evidence>
<dbReference type="CDD" id="cd23023">
    <property type="entry name" value="zf-HIT_BCD1"/>
    <property type="match status" value="1"/>
</dbReference>